<feature type="compositionally biased region" description="Basic and acidic residues" evidence="1">
    <location>
        <begin position="121"/>
        <end position="130"/>
    </location>
</feature>
<proteinExistence type="predicted"/>
<feature type="region of interest" description="Disordered" evidence="1">
    <location>
        <begin position="94"/>
        <end position="141"/>
    </location>
</feature>
<feature type="compositionally biased region" description="Basic residues" evidence="1">
    <location>
        <begin position="22"/>
        <end position="41"/>
    </location>
</feature>
<organism evidence="2 3">
    <name type="scientific">Prorocentrum cordatum</name>
    <dbReference type="NCBI Taxonomy" id="2364126"/>
    <lineage>
        <taxon>Eukaryota</taxon>
        <taxon>Sar</taxon>
        <taxon>Alveolata</taxon>
        <taxon>Dinophyceae</taxon>
        <taxon>Prorocentrales</taxon>
        <taxon>Prorocentraceae</taxon>
        <taxon>Prorocentrum</taxon>
    </lineage>
</organism>
<feature type="compositionally biased region" description="Basic residues" evidence="1">
    <location>
        <begin position="94"/>
        <end position="106"/>
    </location>
</feature>
<dbReference type="EMBL" id="CAUYUJ010022318">
    <property type="protein sequence ID" value="CAK0910088.1"/>
    <property type="molecule type" value="Genomic_DNA"/>
</dbReference>
<name>A0ABN9YD91_9DINO</name>
<feature type="non-terminal residue" evidence="2">
    <location>
        <position position="1"/>
    </location>
</feature>
<evidence type="ECO:0000313" key="3">
    <source>
        <dbReference type="Proteomes" id="UP001189429"/>
    </source>
</evidence>
<dbReference type="Proteomes" id="UP001189429">
    <property type="component" value="Unassembled WGS sequence"/>
</dbReference>
<accession>A0ABN9YD91</accession>
<feature type="non-terminal residue" evidence="2">
    <location>
        <position position="141"/>
    </location>
</feature>
<comment type="caution">
    <text evidence="2">The sequence shown here is derived from an EMBL/GenBank/DDBJ whole genome shotgun (WGS) entry which is preliminary data.</text>
</comment>
<evidence type="ECO:0000313" key="2">
    <source>
        <dbReference type="EMBL" id="CAK0910088.1"/>
    </source>
</evidence>
<keyword evidence="3" id="KW-1185">Reference proteome</keyword>
<sequence length="141" mass="15569">SATCSWKMSLLGGQEGGPRAPAGRRGRALRRPHGRGRRRHAQRPDAGRAGPGAHGTGGHEQHDQRGHRGRLLAVRLRVRHAAVLPVSLWLRWLRRRVRPRPHRHRPAAQQPATAGRAQDGLPERRDRAAQEGDPGAEGEEV</sequence>
<reference evidence="2" key="1">
    <citation type="submission" date="2023-10" db="EMBL/GenBank/DDBJ databases">
        <authorList>
            <person name="Chen Y."/>
            <person name="Shah S."/>
            <person name="Dougan E. K."/>
            <person name="Thang M."/>
            <person name="Chan C."/>
        </authorList>
    </citation>
    <scope>NUCLEOTIDE SEQUENCE [LARGE SCALE GENOMIC DNA]</scope>
</reference>
<feature type="region of interest" description="Disordered" evidence="1">
    <location>
        <begin position="1"/>
        <end position="68"/>
    </location>
</feature>
<evidence type="ECO:0000256" key="1">
    <source>
        <dbReference type="SAM" id="MobiDB-lite"/>
    </source>
</evidence>
<protein>
    <submittedName>
        <fullName evidence="2">Uncharacterized protein</fullName>
    </submittedName>
</protein>
<feature type="compositionally biased region" description="Basic and acidic residues" evidence="1">
    <location>
        <begin position="57"/>
        <end position="66"/>
    </location>
</feature>
<gene>
    <name evidence="2" type="ORF">PCOR1329_LOCUS84341</name>
</gene>